<gene>
    <name evidence="1" type="ORF">H310_07704</name>
</gene>
<dbReference type="VEuPathDB" id="FungiDB:H310_07704"/>
<organism evidence="1">
    <name type="scientific">Aphanomyces invadans</name>
    <dbReference type="NCBI Taxonomy" id="157072"/>
    <lineage>
        <taxon>Eukaryota</taxon>
        <taxon>Sar</taxon>
        <taxon>Stramenopiles</taxon>
        <taxon>Oomycota</taxon>
        <taxon>Saprolegniomycetes</taxon>
        <taxon>Saprolegniales</taxon>
        <taxon>Verrucalvaceae</taxon>
        <taxon>Aphanomyces</taxon>
    </lineage>
</organism>
<dbReference type="EMBL" id="KI913965">
    <property type="protein sequence ID" value="ETW00337.1"/>
    <property type="molecule type" value="Genomic_DNA"/>
</dbReference>
<dbReference type="GeneID" id="20084754"/>
<evidence type="ECO:0000313" key="1">
    <source>
        <dbReference type="EMBL" id="ETW00337.1"/>
    </source>
</evidence>
<name>A0A024U377_9STRA</name>
<dbReference type="RefSeq" id="XP_008871362.1">
    <property type="nucleotide sequence ID" value="XM_008873140.1"/>
</dbReference>
<dbReference type="AlphaFoldDB" id="A0A024U377"/>
<sequence length="172" mass="19752">MRLQCVVIEREFKSSLELFVRECHQVVLGRHNALFDRDFDQHVHGLPRTVQVLPIVHVALFQIPERTDPGGRVAAKPQLPHHAAVGRRQPVPFRRQVQRSVTPRKREFVLVGSAAFLQRIVDGHVRAGRPLFCVERLGQQRRMLRHDFKALVVHGAEVSHVGECVLRRCDSF</sequence>
<accession>A0A024U377</accession>
<protein>
    <submittedName>
        <fullName evidence="1">Uncharacterized protein</fullName>
    </submittedName>
</protein>
<proteinExistence type="predicted"/>
<reference evidence="1" key="1">
    <citation type="submission" date="2013-12" db="EMBL/GenBank/DDBJ databases">
        <title>The Genome Sequence of Aphanomyces invadans NJM9701.</title>
        <authorList>
            <consortium name="The Broad Institute Genomics Platform"/>
            <person name="Russ C."/>
            <person name="Tyler B."/>
            <person name="van West P."/>
            <person name="Dieguez-Uribeondo J."/>
            <person name="Young S.K."/>
            <person name="Zeng Q."/>
            <person name="Gargeya S."/>
            <person name="Fitzgerald M."/>
            <person name="Abouelleil A."/>
            <person name="Alvarado L."/>
            <person name="Chapman S.B."/>
            <person name="Gainer-Dewar J."/>
            <person name="Goldberg J."/>
            <person name="Griggs A."/>
            <person name="Gujja S."/>
            <person name="Hansen M."/>
            <person name="Howarth C."/>
            <person name="Imamovic A."/>
            <person name="Ireland A."/>
            <person name="Larimer J."/>
            <person name="McCowan C."/>
            <person name="Murphy C."/>
            <person name="Pearson M."/>
            <person name="Poon T.W."/>
            <person name="Priest M."/>
            <person name="Roberts A."/>
            <person name="Saif S."/>
            <person name="Shea T."/>
            <person name="Sykes S."/>
            <person name="Wortman J."/>
            <person name="Nusbaum C."/>
            <person name="Birren B."/>
        </authorList>
    </citation>
    <scope>NUCLEOTIDE SEQUENCE [LARGE SCALE GENOMIC DNA]</scope>
    <source>
        <strain evidence="1">NJM9701</strain>
    </source>
</reference>